<evidence type="ECO:0000313" key="3">
    <source>
        <dbReference type="Proteomes" id="UP000237934"/>
    </source>
</evidence>
<evidence type="ECO:0000313" key="2">
    <source>
        <dbReference type="EMBL" id="PQF22179.1"/>
    </source>
</evidence>
<name>A0A2S7RRC3_ENTMU</name>
<dbReference type="InterPro" id="IPR036291">
    <property type="entry name" value="NAD(P)-bd_dom_sf"/>
</dbReference>
<dbReference type="InterPro" id="IPR052718">
    <property type="entry name" value="NmrA-type_oxidoreductase"/>
</dbReference>
<dbReference type="PANTHER" id="PTHR47129:SF1">
    <property type="entry name" value="NMRA-LIKE DOMAIN-CONTAINING PROTEIN"/>
    <property type="match status" value="1"/>
</dbReference>
<dbReference type="Pfam" id="PF13460">
    <property type="entry name" value="NAD_binding_10"/>
    <property type="match status" value="1"/>
</dbReference>
<dbReference type="PANTHER" id="PTHR47129">
    <property type="entry name" value="QUINONE OXIDOREDUCTASE 2"/>
    <property type="match status" value="1"/>
</dbReference>
<feature type="domain" description="NAD(P)-binding" evidence="1">
    <location>
        <begin position="7"/>
        <end position="152"/>
    </location>
</feature>
<organism evidence="2 3">
    <name type="scientific">Enterococcus mundtii</name>
    <dbReference type="NCBI Taxonomy" id="53346"/>
    <lineage>
        <taxon>Bacteria</taxon>
        <taxon>Bacillati</taxon>
        <taxon>Bacillota</taxon>
        <taxon>Bacilli</taxon>
        <taxon>Lactobacillales</taxon>
        <taxon>Enterococcaceae</taxon>
        <taxon>Enterococcus</taxon>
    </lineage>
</organism>
<proteinExistence type="predicted"/>
<dbReference type="Gene3D" id="3.90.25.10">
    <property type="entry name" value="UDP-galactose 4-epimerase, domain 1"/>
    <property type="match status" value="1"/>
</dbReference>
<reference evidence="2 3" key="1">
    <citation type="journal article" date="2018" name="Pathog. Dis.">
        <title>Whole-genome sequencing based characterization of antimicrobial resistance in Enterococcus.</title>
        <authorList>
            <person name="Tyson G."/>
        </authorList>
    </citation>
    <scope>NUCLEOTIDE SEQUENCE [LARGE SCALE GENOMIC DNA]</scope>
    <source>
        <strain evidence="2 3">CVM N55263</strain>
    </source>
</reference>
<dbReference type="CDD" id="cd05269">
    <property type="entry name" value="TMR_SDR_a"/>
    <property type="match status" value="1"/>
</dbReference>
<accession>A0A2S7RRC3</accession>
<dbReference type="Gene3D" id="3.40.50.720">
    <property type="entry name" value="NAD(P)-binding Rossmann-like Domain"/>
    <property type="match status" value="1"/>
</dbReference>
<dbReference type="Proteomes" id="UP000237934">
    <property type="component" value="Unassembled WGS sequence"/>
</dbReference>
<dbReference type="EMBL" id="PUAP01000034">
    <property type="protein sequence ID" value="PQF22179.1"/>
    <property type="molecule type" value="Genomic_DNA"/>
</dbReference>
<gene>
    <name evidence="2" type="ORF">CUS89_11630</name>
</gene>
<sequence length="285" mass="31342">MTYLVTGATGGFGHYALEELKKLVPLEEIYVLARNEEKAQKLIEAGLQVRIGDYADRETMVQALQGIDRLLFVSGVPGNRQAEHQHVVEAAKEAKVSFIAYTSFADADHSTSILAPDHQFTEKIIKESGIKHTFLRNNWYLENEMPLIEVALKSGQFVYAAGKGKTGWALKREYAEVAAKVLAGMDYPEVLELSGKPITYQTLAEKVAKVSGKSLEILSLAADEFTGKLTASGFSQGGAEMTTAIQNDIRNNQLDVTSDDFEKVLGRKLTSIEDGLRELGIQIKD</sequence>
<evidence type="ECO:0000259" key="1">
    <source>
        <dbReference type="Pfam" id="PF13460"/>
    </source>
</evidence>
<dbReference type="SUPFAM" id="SSF51735">
    <property type="entry name" value="NAD(P)-binding Rossmann-fold domains"/>
    <property type="match status" value="1"/>
</dbReference>
<dbReference type="RefSeq" id="WP_104872245.1">
    <property type="nucleotide sequence ID" value="NZ_PUAP01000034.1"/>
</dbReference>
<protein>
    <submittedName>
        <fullName evidence="2">NAD(P)-dependent oxidoreductase</fullName>
    </submittedName>
</protein>
<comment type="caution">
    <text evidence="2">The sequence shown here is derived from an EMBL/GenBank/DDBJ whole genome shotgun (WGS) entry which is preliminary data.</text>
</comment>
<dbReference type="AlphaFoldDB" id="A0A2S7RRC3"/>
<dbReference type="InterPro" id="IPR016040">
    <property type="entry name" value="NAD(P)-bd_dom"/>
</dbReference>